<gene>
    <name evidence="13" type="ORF">CFX0092_A1304</name>
</gene>
<name>A0A160T155_9CHLR</name>
<evidence type="ECO:0000313" key="13">
    <source>
        <dbReference type="EMBL" id="CUS03182.2"/>
    </source>
</evidence>
<dbReference type="CDD" id="cd16917">
    <property type="entry name" value="HATPase_UhpB-NarQ-NarX-like"/>
    <property type="match status" value="1"/>
</dbReference>
<keyword evidence="14" id="KW-1185">Reference proteome</keyword>
<dbReference type="InterPro" id="IPR005467">
    <property type="entry name" value="His_kinase_dom"/>
</dbReference>
<dbReference type="PANTHER" id="PTHR24421">
    <property type="entry name" value="NITRATE/NITRITE SENSOR PROTEIN NARX-RELATED"/>
    <property type="match status" value="1"/>
</dbReference>
<feature type="compositionally biased region" description="Low complexity" evidence="10">
    <location>
        <begin position="486"/>
        <end position="505"/>
    </location>
</feature>
<dbReference type="Gene3D" id="1.20.5.1930">
    <property type="match status" value="1"/>
</dbReference>
<evidence type="ECO:0000256" key="7">
    <source>
        <dbReference type="ARBA" id="ARBA00023012"/>
    </source>
</evidence>
<evidence type="ECO:0000256" key="11">
    <source>
        <dbReference type="SAM" id="Phobius"/>
    </source>
</evidence>
<comment type="subcellular location">
    <subcellularLocation>
        <location evidence="1">Cell membrane</location>
        <topology evidence="1">Multi-pass membrane protein</topology>
    </subcellularLocation>
</comment>
<evidence type="ECO:0000313" key="14">
    <source>
        <dbReference type="Proteomes" id="UP000215027"/>
    </source>
</evidence>
<dbReference type="GO" id="GO:0046983">
    <property type="term" value="F:protein dimerization activity"/>
    <property type="evidence" value="ECO:0007669"/>
    <property type="project" value="InterPro"/>
</dbReference>
<sequence>MDDSVNELIRVRLARVGRLVTIALIILTVLQVGLFLVLFAFVGAQAAADWLPELVLAILFTLLLGAIALYAVGQAQAAVQRDVSRAVGQELRELHSANDRAQSLQRMASTLSATLSFERVVEQSLDVCSLALEEMGIPRQSLVGAVFLYERGMLRPIARRRFLGNDSNQVIAGKEGVVGAALSQAEPVVTNNPPEDPELKVYEAFRECLTAVCVPLRAGFQLFGAMVIGADTAVHFERDHIDLFRSVGDQAVIALQNAQLYQRLEAEKQRLIEADEEARKELARDLHDGPTQSIAAIAMRMGFARTMIDQDPARAKEELLKVEALAKRTSAEIRGMLFTLRPLVLEAQGLGPAIDALLRRHSESDGIEMRLMGAENGSLLSKRAQVVAFAIVEEALNNARKYSRATLIEVRLWQTDGLFVAAVRDNGVGFDTYDINRDYSTRGSLGMVNMRERAERIDGSLRVESSPESGTTVTLVVPLDKHGADAEATAAEPAAEEPQPVDAAR</sequence>
<feature type="transmembrane region" description="Helical" evidence="11">
    <location>
        <begin position="19"/>
        <end position="42"/>
    </location>
</feature>
<feature type="transmembrane region" description="Helical" evidence="11">
    <location>
        <begin position="54"/>
        <end position="72"/>
    </location>
</feature>
<dbReference type="SUPFAM" id="SSF55781">
    <property type="entry name" value="GAF domain-like"/>
    <property type="match status" value="1"/>
</dbReference>
<reference evidence="13" key="1">
    <citation type="submission" date="2016-01" db="EMBL/GenBank/DDBJ databases">
        <authorList>
            <person name="Mcilroy J.S."/>
            <person name="Karst M S."/>
            <person name="Albertsen M."/>
        </authorList>
    </citation>
    <scope>NUCLEOTIDE SEQUENCE</scope>
    <source>
        <strain evidence="13">Cfx-K</strain>
    </source>
</reference>
<dbReference type="InterPro" id="IPR003594">
    <property type="entry name" value="HATPase_dom"/>
</dbReference>
<keyword evidence="5" id="KW-0418">Kinase</keyword>
<dbReference type="Pfam" id="PF13185">
    <property type="entry name" value="GAF_2"/>
    <property type="match status" value="1"/>
</dbReference>
<evidence type="ECO:0000256" key="2">
    <source>
        <dbReference type="ARBA" id="ARBA00022475"/>
    </source>
</evidence>
<keyword evidence="7" id="KW-0902">Two-component regulatory system</keyword>
<evidence type="ECO:0000256" key="1">
    <source>
        <dbReference type="ARBA" id="ARBA00004651"/>
    </source>
</evidence>
<dbReference type="Proteomes" id="UP000215027">
    <property type="component" value="Chromosome I"/>
</dbReference>
<dbReference type="SUPFAM" id="SSF55874">
    <property type="entry name" value="ATPase domain of HSP90 chaperone/DNA topoisomerase II/histidine kinase"/>
    <property type="match status" value="1"/>
</dbReference>
<dbReference type="Pfam" id="PF02518">
    <property type="entry name" value="HATPase_c"/>
    <property type="match status" value="1"/>
</dbReference>
<dbReference type="AlphaFoldDB" id="A0A160T155"/>
<dbReference type="Gene3D" id="3.30.565.10">
    <property type="entry name" value="Histidine kinase-like ATPase, C-terminal domain"/>
    <property type="match status" value="1"/>
</dbReference>
<evidence type="ECO:0000256" key="6">
    <source>
        <dbReference type="ARBA" id="ARBA00022989"/>
    </source>
</evidence>
<dbReference type="InterPro" id="IPR003018">
    <property type="entry name" value="GAF"/>
</dbReference>
<keyword evidence="3" id="KW-0808">Transferase</keyword>
<dbReference type="GO" id="GO:0003735">
    <property type="term" value="F:structural constituent of ribosome"/>
    <property type="evidence" value="ECO:0007669"/>
    <property type="project" value="InterPro"/>
</dbReference>
<feature type="domain" description="Histidine kinase" evidence="12">
    <location>
        <begin position="391"/>
        <end position="481"/>
    </location>
</feature>
<feature type="coiled-coil region" evidence="9">
    <location>
        <begin position="257"/>
        <end position="284"/>
    </location>
</feature>
<evidence type="ECO:0000256" key="8">
    <source>
        <dbReference type="ARBA" id="ARBA00023136"/>
    </source>
</evidence>
<dbReference type="InterPro" id="IPR036890">
    <property type="entry name" value="HATPase_C_sf"/>
</dbReference>
<dbReference type="EMBL" id="LN890655">
    <property type="protein sequence ID" value="CUS03182.2"/>
    <property type="molecule type" value="Genomic_DNA"/>
</dbReference>
<dbReference type="PANTHER" id="PTHR24421:SF37">
    <property type="entry name" value="SENSOR HISTIDINE KINASE NARS"/>
    <property type="match status" value="1"/>
</dbReference>
<evidence type="ECO:0000259" key="12">
    <source>
        <dbReference type="PROSITE" id="PS50109"/>
    </source>
</evidence>
<dbReference type="SMART" id="SM00065">
    <property type="entry name" value="GAF"/>
    <property type="match status" value="1"/>
</dbReference>
<accession>A0A160T155</accession>
<dbReference type="RefSeq" id="WP_095042716.1">
    <property type="nucleotide sequence ID" value="NZ_LN890655.1"/>
</dbReference>
<dbReference type="PROSITE" id="PS00732">
    <property type="entry name" value="RIBOSOMAL_S16"/>
    <property type="match status" value="1"/>
</dbReference>
<proteinExistence type="predicted"/>
<dbReference type="GO" id="GO:0005840">
    <property type="term" value="C:ribosome"/>
    <property type="evidence" value="ECO:0007669"/>
    <property type="project" value="InterPro"/>
</dbReference>
<keyword evidence="6 11" id="KW-1133">Transmembrane helix</keyword>
<dbReference type="GO" id="GO:0006412">
    <property type="term" value="P:translation"/>
    <property type="evidence" value="ECO:0007669"/>
    <property type="project" value="InterPro"/>
</dbReference>
<keyword evidence="8 11" id="KW-0472">Membrane</keyword>
<keyword evidence="4 11" id="KW-0812">Transmembrane</keyword>
<feature type="region of interest" description="Disordered" evidence="10">
    <location>
        <begin position="482"/>
        <end position="505"/>
    </location>
</feature>
<evidence type="ECO:0000256" key="3">
    <source>
        <dbReference type="ARBA" id="ARBA00022679"/>
    </source>
</evidence>
<dbReference type="InterPro" id="IPR029016">
    <property type="entry name" value="GAF-like_dom_sf"/>
</dbReference>
<keyword evidence="9" id="KW-0175">Coiled coil</keyword>
<keyword evidence="2" id="KW-1003">Cell membrane</keyword>
<dbReference type="InterPro" id="IPR011712">
    <property type="entry name" value="Sig_transdc_His_kin_sub3_dim/P"/>
</dbReference>
<evidence type="ECO:0000256" key="4">
    <source>
        <dbReference type="ARBA" id="ARBA00022692"/>
    </source>
</evidence>
<dbReference type="OrthoDB" id="9781904at2"/>
<dbReference type="Gene3D" id="3.30.450.40">
    <property type="match status" value="1"/>
</dbReference>
<organism evidence="13 14">
    <name type="scientific">Candidatus Promineifilum breve</name>
    <dbReference type="NCBI Taxonomy" id="1806508"/>
    <lineage>
        <taxon>Bacteria</taxon>
        <taxon>Bacillati</taxon>
        <taxon>Chloroflexota</taxon>
        <taxon>Ardenticatenia</taxon>
        <taxon>Candidatus Promineifilales</taxon>
        <taxon>Candidatus Promineifilaceae</taxon>
        <taxon>Candidatus Promineifilum</taxon>
    </lineage>
</organism>
<evidence type="ECO:0000256" key="5">
    <source>
        <dbReference type="ARBA" id="ARBA00022777"/>
    </source>
</evidence>
<dbReference type="InterPro" id="IPR050482">
    <property type="entry name" value="Sensor_HK_TwoCompSys"/>
</dbReference>
<protein>
    <recommendedName>
        <fullName evidence="12">Histidine kinase domain-containing protein</fullName>
    </recommendedName>
</protein>
<dbReference type="GO" id="GO:0000155">
    <property type="term" value="F:phosphorelay sensor kinase activity"/>
    <property type="evidence" value="ECO:0007669"/>
    <property type="project" value="InterPro"/>
</dbReference>
<dbReference type="GO" id="GO:0005886">
    <property type="term" value="C:plasma membrane"/>
    <property type="evidence" value="ECO:0007669"/>
    <property type="project" value="UniProtKB-SubCell"/>
</dbReference>
<dbReference type="KEGG" id="pbf:CFX0092_A1304"/>
<evidence type="ECO:0000256" key="9">
    <source>
        <dbReference type="SAM" id="Coils"/>
    </source>
</evidence>
<dbReference type="PROSITE" id="PS50109">
    <property type="entry name" value="HIS_KIN"/>
    <property type="match status" value="1"/>
</dbReference>
<dbReference type="SMART" id="SM00387">
    <property type="entry name" value="HATPase_c"/>
    <property type="match status" value="1"/>
</dbReference>
<dbReference type="InterPro" id="IPR020592">
    <property type="entry name" value="Ribosomal_bS16_CS"/>
</dbReference>
<dbReference type="Pfam" id="PF07730">
    <property type="entry name" value="HisKA_3"/>
    <property type="match status" value="1"/>
</dbReference>
<evidence type="ECO:0000256" key="10">
    <source>
        <dbReference type="SAM" id="MobiDB-lite"/>
    </source>
</evidence>